<proteinExistence type="predicted"/>
<reference evidence="2" key="2">
    <citation type="journal article" date="2008" name="Nucleic Acids Res.">
        <title>The rice annotation project database (RAP-DB): 2008 update.</title>
        <authorList>
            <consortium name="The rice annotation project (RAP)"/>
        </authorList>
    </citation>
    <scope>GENOME REANNOTATION</scope>
    <source>
        <strain evidence="2">cv. Nipponbare</strain>
    </source>
</reference>
<dbReference type="AlphaFoldDB" id="Q2R7K8"/>
<organism evidence="1 2">
    <name type="scientific">Oryza sativa subsp. japonica</name>
    <name type="common">Rice</name>
    <dbReference type="NCBI Taxonomy" id="39947"/>
    <lineage>
        <taxon>Eukaryota</taxon>
        <taxon>Viridiplantae</taxon>
        <taxon>Streptophyta</taxon>
        <taxon>Embryophyta</taxon>
        <taxon>Tracheophyta</taxon>
        <taxon>Spermatophyta</taxon>
        <taxon>Magnoliopsida</taxon>
        <taxon>Liliopsida</taxon>
        <taxon>Poales</taxon>
        <taxon>Poaceae</taxon>
        <taxon>BOP clade</taxon>
        <taxon>Oryzoideae</taxon>
        <taxon>Oryzeae</taxon>
        <taxon>Oryzinae</taxon>
        <taxon>Oryza</taxon>
        <taxon>Oryza sativa</taxon>
    </lineage>
</organism>
<dbReference type="Proteomes" id="UP000000763">
    <property type="component" value="Chromosome 11"/>
</dbReference>
<name>Q2R7K8_ORYSJ</name>
<evidence type="ECO:0000313" key="1">
    <source>
        <dbReference type="EMBL" id="AAX96095.1"/>
    </source>
</evidence>
<reference evidence="2" key="1">
    <citation type="journal article" date="2005" name="Nature">
        <title>The map-based sequence of the rice genome.</title>
        <authorList>
            <consortium name="International rice genome sequencing project (IRGSP)"/>
            <person name="Matsumoto T."/>
            <person name="Wu J."/>
            <person name="Kanamori H."/>
            <person name="Katayose Y."/>
            <person name="Fujisawa M."/>
            <person name="Namiki N."/>
            <person name="Mizuno H."/>
            <person name="Yamamoto K."/>
            <person name="Antonio B.A."/>
            <person name="Baba T."/>
            <person name="Sakata K."/>
            <person name="Nagamura Y."/>
            <person name="Aoki H."/>
            <person name="Arikawa K."/>
            <person name="Arita K."/>
            <person name="Bito T."/>
            <person name="Chiden Y."/>
            <person name="Fujitsuka N."/>
            <person name="Fukunaka R."/>
            <person name="Hamada M."/>
            <person name="Harada C."/>
            <person name="Hayashi A."/>
            <person name="Hijishita S."/>
            <person name="Honda M."/>
            <person name="Hosokawa S."/>
            <person name="Ichikawa Y."/>
            <person name="Idonuma A."/>
            <person name="Iijima M."/>
            <person name="Ikeda M."/>
            <person name="Ikeno M."/>
            <person name="Ito K."/>
            <person name="Ito S."/>
            <person name="Ito T."/>
            <person name="Ito Y."/>
            <person name="Ito Y."/>
            <person name="Iwabuchi A."/>
            <person name="Kamiya K."/>
            <person name="Karasawa W."/>
            <person name="Kurita K."/>
            <person name="Katagiri S."/>
            <person name="Kikuta A."/>
            <person name="Kobayashi H."/>
            <person name="Kobayashi N."/>
            <person name="Machita K."/>
            <person name="Maehara T."/>
            <person name="Masukawa M."/>
            <person name="Mizubayashi T."/>
            <person name="Mukai Y."/>
            <person name="Nagasaki H."/>
            <person name="Nagata Y."/>
            <person name="Naito S."/>
            <person name="Nakashima M."/>
            <person name="Nakama Y."/>
            <person name="Nakamichi Y."/>
            <person name="Nakamura M."/>
            <person name="Meguro A."/>
            <person name="Negishi M."/>
            <person name="Ohta I."/>
            <person name="Ohta T."/>
            <person name="Okamoto M."/>
            <person name="Ono N."/>
            <person name="Saji S."/>
            <person name="Sakaguchi M."/>
            <person name="Sakai K."/>
            <person name="Shibata M."/>
            <person name="Shimokawa T."/>
            <person name="Song J."/>
            <person name="Takazaki Y."/>
            <person name="Terasawa K."/>
            <person name="Tsugane M."/>
            <person name="Tsuji K."/>
            <person name="Ueda S."/>
            <person name="Waki K."/>
            <person name="Yamagata H."/>
            <person name="Yamamoto M."/>
            <person name="Yamamoto S."/>
            <person name="Yamane H."/>
            <person name="Yoshiki S."/>
            <person name="Yoshihara R."/>
            <person name="Yukawa K."/>
            <person name="Zhong H."/>
            <person name="Yano M."/>
            <person name="Yuan Q."/>
            <person name="Ouyang S."/>
            <person name="Liu J."/>
            <person name="Jones K.M."/>
            <person name="Gansberger K."/>
            <person name="Moffat K."/>
            <person name="Hill J."/>
            <person name="Bera J."/>
            <person name="Fadrosh D."/>
            <person name="Jin S."/>
            <person name="Johri S."/>
            <person name="Kim M."/>
            <person name="Overton L."/>
            <person name="Reardon M."/>
            <person name="Tsitrin T."/>
            <person name="Vuong H."/>
            <person name="Weaver B."/>
            <person name="Ciecko A."/>
            <person name="Tallon L."/>
            <person name="Jackson J."/>
            <person name="Pai G."/>
            <person name="Aken S.V."/>
            <person name="Utterback T."/>
            <person name="Reidmuller S."/>
            <person name="Feldblyum T."/>
            <person name="Hsiao J."/>
            <person name="Zismann V."/>
            <person name="Iobst S."/>
            <person name="de Vazeille A.R."/>
            <person name="Buell C.R."/>
            <person name="Ying K."/>
            <person name="Li Y."/>
            <person name="Lu T."/>
            <person name="Huang Y."/>
            <person name="Zhao Q."/>
            <person name="Feng Q."/>
            <person name="Zhang L."/>
            <person name="Zhu J."/>
            <person name="Weng Q."/>
            <person name="Mu J."/>
            <person name="Lu Y."/>
            <person name="Fan D."/>
            <person name="Liu Y."/>
            <person name="Guan J."/>
            <person name="Zhang Y."/>
            <person name="Yu S."/>
            <person name="Liu X."/>
            <person name="Zhang Y."/>
            <person name="Hong G."/>
            <person name="Han B."/>
            <person name="Choisne N."/>
            <person name="Demange N."/>
            <person name="Orjeda G."/>
            <person name="Samain S."/>
            <person name="Cattolico L."/>
            <person name="Pelletier E."/>
            <person name="Couloux A."/>
            <person name="Segurens B."/>
            <person name="Wincker P."/>
            <person name="D'Hont A."/>
            <person name="Scarpelli C."/>
            <person name="Weissenbach J."/>
            <person name="Salanoubat M."/>
            <person name="Quetier F."/>
            <person name="Yu Y."/>
            <person name="Kim H.R."/>
            <person name="Rambo T."/>
            <person name="Currie J."/>
            <person name="Collura K."/>
            <person name="Luo M."/>
            <person name="Yang T."/>
            <person name="Ammiraju J.S.S."/>
            <person name="Engler F."/>
            <person name="Soderlund C."/>
            <person name="Wing R.A."/>
            <person name="Palmer L.E."/>
            <person name="de la Bastide M."/>
            <person name="Spiegel L."/>
            <person name="Nascimento L."/>
            <person name="Zutavern T."/>
            <person name="O'Shaughnessy A."/>
            <person name="Dike S."/>
            <person name="Dedhia N."/>
            <person name="Preston R."/>
            <person name="Balija V."/>
            <person name="McCombie W.R."/>
            <person name="Chow T."/>
            <person name="Chen H."/>
            <person name="Chung M."/>
            <person name="Chen C."/>
            <person name="Shaw J."/>
            <person name="Wu H."/>
            <person name="Hsiao K."/>
            <person name="Chao Y."/>
            <person name="Chu M."/>
            <person name="Cheng C."/>
            <person name="Hour A."/>
            <person name="Lee P."/>
            <person name="Lin S."/>
            <person name="Lin Y."/>
            <person name="Liou J."/>
            <person name="Liu S."/>
            <person name="Hsing Y."/>
            <person name="Raghuvanshi S."/>
            <person name="Mohanty A."/>
            <person name="Bharti A.K."/>
            <person name="Gaur A."/>
            <person name="Gupta V."/>
            <person name="Kumar D."/>
            <person name="Ravi V."/>
            <person name="Vij S."/>
            <person name="Kapur A."/>
            <person name="Khurana P."/>
            <person name="Khurana P."/>
            <person name="Khurana J.P."/>
            <person name="Tyagi A.K."/>
            <person name="Gaikwad K."/>
            <person name="Singh A."/>
            <person name="Dalal V."/>
            <person name="Srivastava S."/>
            <person name="Dixit A."/>
            <person name="Pal A.K."/>
            <person name="Ghazi I.A."/>
            <person name="Yadav M."/>
            <person name="Pandit A."/>
            <person name="Bhargava A."/>
            <person name="Sureshbabu K."/>
            <person name="Batra K."/>
            <person name="Sharma T.R."/>
            <person name="Mohapatra T."/>
            <person name="Singh N.K."/>
            <person name="Messing J."/>
            <person name="Nelson A.B."/>
            <person name="Fuks G."/>
            <person name="Kavchok S."/>
            <person name="Keizer G."/>
            <person name="Linton E."/>
            <person name="Llaca V."/>
            <person name="Song R."/>
            <person name="Tanyolac B."/>
            <person name="Young S."/>
            <person name="Ho-Il K."/>
            <person name="Hahn J.H."/>
            <person name="Sangsakoo G."/>
            <person name="Vanavichit A."/>
            <person name="de Mattos Luiz.A.T."/>
            <person name="Zimmer P.D."/>
            <person name="Malone G."/>
            <person name="Dellagostin O."/>
            <person name="de Oliveira A.C."/>
            <person name="Bevan M."/>
            <person name="Bancroft I."/>
            <person name="Minx P."/>
            <person name="Cordum H."/>
            <person name="Wilson R."/>
            <person name="Cheng Z."/>
            <person name="Jin W."/>
            <person name="Jiang J."/>
            <person name="Leong S.A."/>
            <person name="Iwama H."/>
            <person name="Gojobori T."/>
            <person name="Itoh T."/>
            <person name="Niimura Y."/>
            <person name="Fujii Y."/>
            <person name="Habara T."/>
            <person name="Sakai H."/>
            <person name="Sato Y."/>
            <person name="Wilson G."/>
            <person name="Kumar K."/>
            <person name="McCouch S."/>
            <person name="Juretic N."/>
            <person name="Hoen D."/>
            <person name="Wright S."/>
            <person name="Bruskiewich R."/>
            <person name="Bureau T."/>
            <person name="Miyao A."/>
            <person name="Hirochika H."/>
            <person name="Nishikawa T."/>
            <person name="Kadowaki K."/>
            <person name="Sugiura M."/>
            <person name="Burr B."/>
            <person name="Sasaki T."/>
        </authorList>
    </citation>
    <scope>NUCLEOTIDE SEQUENCE [LARGE SCALE GENOMIC DNA]</scope>
    <source>
        <strain evidence="2">cv. Nipponbare</strain>
    </source>
</reference>
<gene>
    <name evidence="1" type="ordered locus">LOC_Os11g16270</name>
</gene>
<sequence length="40" mass="4267">MAAEGREEGKGIGGSLKFVPLPMKVKPFDCALPPVPKEIE</sequence>
<protein>
    <submittedName>
        <fullName evidence="1">Uncharacterized protein</fullName>
    </submittedName>
</protein>
<accession>Q2R7K8</accession>
<dbReference type="EMBL" id="AC138197">
    <property type="protein sequence ID" value="AAX96095.1"/>
    <property type="molecule type" value="Genomic_DNA"/>
</dbReference>
<evidence type="ECO:0000313" key="2">
    <source>
        <dbReference type="Proteomes" id="UP000000763"/>
    </source>
</evidence>